<dbReference type="PRINTS" id="PR01470">
    <property type="entry name" value="ERGCHANNEL"/>
</dbReference>
<dbReference type="InterPro" id="IPR003967">
    <property type="entry name" value="K_chnl_volt-dep_ERG"/>
</dbReference>
<feature type="non-terminal residue" evidence="18">
    <location>
        <position position="1"/>
    </location>
</feature>
<feature type="compositionally biased region" description="Polar residues" evidence="15">
    <location>
        <begin position="585"/>
        <end position="600"/>
    </location>
</feature>
<evidence type="ECO:0000256" key="8">
    <source>
        <dbReference type="ARBA" id="ARBA00022958"/>
    </source>
</evidence>
<dbReference type="EMBL" id="OV651825">
    <property type="protein sequence ID" value="CAH1103009.1"/>
    <property type="molecule type" value="Genomic_DNA"/>
</dbReference>
<dbReference type="Proteomes" id="UP001153636">
    <property type="component" value="Chromosome 13"/>
</dbReference>
<dbReference type="FunFam" id="1.10.287.70:FF:000145">
    <property type="entry name" value="Eag-like K[+] channel, isoform B"/>
    <property type="match status" value="1"/>
</dbReference>
<keyword evidence="10" id="KW-0406">Ion transport</keyword>
<dbReference type="GO" id="GO:0042391">
    <property type="term" value="P:regulation of membrane potential"/>
    <property type="evidence" value="ECO:0007669"/>
    <property type="project" value="TreeGrafter"/>
</dbReference>
<comment type="subcellular location">
    <subcellularLocation>
        <location evidence="1">Cell membrane</location>
        <topology evidence="1">Multi-pass membrane protein</topology>
    </subcellularLocation>
</comment>
<dbReference type="GO" id="GO:0034702">
    <property type="term" value="C:monoatomic ion channel complex"/>
    <property type="evidence" value="ECO:0007669"/>
    <property type="project" value="UniProtKB-KW"/>
</dbReference>
<evidence type="ECO:0000256" key="6">
    <source>
        <dbReference type="ARBA" id="ARBA00022826"/>
    </source>
</evidence>
<evidence type="ECO:0000256" key="16">
    <source>
        <dbReference type="SAM" id="Phobius"/>
    </source>
</evidence>
<dbReference type="GO" id="GO:0005249">
    <property type="term" value="F:voltage-gated potassium channel activity"/>
    <property type="evidence" value="ECO:0007669"/>
    <property type="project" value="InterPro"/>
</dbReference>
<keyword evidence="2" id="KW-0813">Transport</keyword>
<keyword evidence="13" id="KW-0407">Ion channel</keyword>
<sequence>NLLSSNEDPLPEYKTASVKKSRFIISHYGIFKSAWDWLILIATFYVAVVVPYNASFETERPSVVLDVFVEALFFIDILLNFRTTFVNRKGEVVSAWKIIAVNYLRTWFVVDLLAALPFDLLYALYGTESSGTLSSSHTHLIKLTRLLRLARLLQKMDRYSQYSAMILTLLMLFFTLVAHWLACIWYVIAEKEVDSDLGWIHTLAERLHVPHVYNITNLDAYVTALYFTCSSLTSVGFGNVSANTTYEKIFSICVMLIGALMHAVVFGNVTAIIQRMYSRRSIYQQKWRDLKDFLTLHQIPKELKQRMQDYFQTMWSLNHGIDIHETLKEFPEELRGDVSMHLHREILQLPIFEAASQGCLKLLSLHIRSNFCAPGEYLIHKGDALSSIYYICNGSMEVVQNNMVVAILGKGDLVGSDINMHLQFSSNGPSNDQRTSNMNDIVIKSSSDVRALTYCDLKCVNIHGLVDVLKLYPEYQQQFANDIQHDLTFNVREGYEAEAESEGNGNPTLTLPSISEDDENANEEGETSPLSPNRSPLHILSNSPRHVKLNSRLQEFQESIRKPRMGGISTSHLALLRQRVERQHNVNAQHRSSKTSSIDESNCELKSDTENSRNGMDSLDQEITTLHKDVATLSAEVRNAIQALQEMVTPSSCNTSVINYSAQSNPNIAQFHHSPSGNELLARSNSHPPEMFCWEGPPSPPFEPIRTYIDSETQTESLVTIIRRYIIENPKQVLEILGFEPNKIINLVEIKKSRSIPDYTSRLKNIDGVSNLGDNVINHADMCLVDLQSNVNDARCDNVPYLWNK</sequence>
<dbReference type="InterPro" id="IPR005821">
    <property type="entry name" value="Ion_trans_dom"/>
</dbReference>
<dbReference type="OrthoDB" id="447251at2759"/>
<evidence type="ECO:0000256" key="2">
    <source>
        <dbReference type="ARBA" id="ARBA00022448"/>
    </source>
</evidence>
<feature type="compositionally biased region" description="Polar residues" evidence="15">
    <location>
        <begin position="528"/>
        <end position="544"/>
    </location>
</feature>
<keyword evidence="5 16" id="KW-0812">Transmembrane</keyword>
<feature type="compositionally biased region" description="Acidic residues" evidence="15">
    <location>
        <begin position="515"/>
        <end position="526"/>
    </location>
</feature>
<evidence type="ECO:0000256" key="12">
    <source>
        <dbReference type="ARBA" id="ARBA00023180"/>
    </source>
</evidence>
<evidence type="ECO:0000259" key="17">
    <source>
        <dbReference type="PROSITE" id="PS50042"/>
    </source>
</evidence>
<organism evidence="18 19">
    <name type="scientific">Psylliodes chrysocephalus</name>
    <dbReference type="NCBI Taxonomy" id="3402493"/>
    <lineage>
        <taxon>Eukaryota</taxon>
        <taxon>Metazoa</taxon>
        <taxon>Ecdysozoa</taxon>
        <taxon>Arthropoda</taxon>
        <taxon>Hexapoda</taxon>
        <taxon>Insecta</taxon>
        <taxon>Pterygota</taxon>
        <taxon>Neoptera</taxon>
        <taxon>Endopterygota</taxon>
        <taxon>Coleoptera</taxon>
        <taxon>Polyphaga</taxon>
        <taxon>Cucujiformia</taxon>
        <taxon>Chrysomeloidea</taxon>
        <taxon>Chrysomelidae</taxon>
        <taxon>Galerucinae</taxon>
        <taxon>Alticini</taxon>
        <taxon>Psylliodes</taxon>
    </lineage>
</organism>
<keyword evidence="11 16" id="KW-0472">Membrane</keyword>
<feature type="transmembrane region" description="Helical" evidence="16">
    <location>
        <begin position="164"/>
        <end position="188"/>
    </location>
</feature>
<proteinExistence type="predicted"/>
<dbReference type="InterPro" id="IPR018490">
    <property type="entry name" value="cNMP-bd_dom_sf"/>
</dbReference>
<dbReference type="PANTHER" id="PTHR10217:SF637">
    <property type="entry name" value="EAG-LIKE K[+] CHANNEL, ISOFORM A"/>
    <property type="match status" value="1"/>
</dbReference>
<dbReference type="SUPFAM" id="SSF81324">
    <property type="entry name" value="Voltage-gated potassium channels"/>
    <property type="match status" value="1"/>
</dbReference>
<evidence type="ECO:0000256" key="14">
    <source>
        <dbReference type="ARBA" id="ARBA00034430"/>
    </source>
</evidence>
<evidence type="ECO:0000256" key="4">
    <source>
        <dbReference type="ARBA" id="ARBA00022538"/>
    </source>
</evidence>
<dbReference type="SUPFAM" id="SSF51206">
    <property type="entry name" value="cAMP-binding domain-like"/>
    <property type="match status" value="1"/>
</dbReference>
<evidence type="ECO:0000313" key="19">
    <source>
        <dbReference type="Proteomes" id="UP001153636"/>
    </source>
</evidence>
<dbReference type="FunFam" id="1.10.1200.260:FF:000002">
    <property type="entry name" value="Potassium voltage-gated channel subfamily H member 8"/>
    <property type="match status" value="1"/>
</dbReference>
<dbReference type="Gene3D" id="1.10.1200.260">
    <property type="match status" value="1"/>
</dbReference>
<feature type="region of interest" description="Disordered" evidence="15">
    <location>
        <begin position="496"/>
        <end position="544"/>
    </location>
</feature>
<dbReference type="SMART" id="SM00100">
    <property type="entry name" value="cNMP"/>
    <property type="match status" value="1"/>
</dbReference>
<evidence type="ECO:0000313" key="18">
    <source>
        <dbReference type="EMBL" id="CAH1103009.1"/>
    </source>
</evidence>
<keyword evidence="12" id="KW-0325">Glycoprotein</keyword>
<dbReference type="PANTHER" id="PTHR10217">
    <property type="entry name" value="VOLTAGE AND LIGAND GATED POTASSIUM CHANNEL"/>
    <property type="match status" value="1"/>
</dbReference>
<evidence type="ECO:0000256" key="10">
    <source>
        <dbReference type="ARBA" id="ARBA00023065"/>
    </source>
</evidence>
<keyword evidence="8" id="KW-0630">Potassium</keyword>
<evidence type="ECO:0000256" key="7">
    <source>
        <dbReference type="ARBA" id="ARBA00022882"/>
    </source>
</evidence>
<dbReference type="InterPro" id="IPR000595">
    <property type="entry name" value="cNMP-bd_dom"/>
</dbReference>
<feature type="compositionally biased region" description="Polar residues" evidence="15">
    <location>
        <begin position="503"/>
        <end position="513"/>
    </location>
</feature>
<dbReference type="Gene3D" id="2.60.120.10">
    <property type="entry name" value="Jelly Rolls"/>
    <property type="match status" value="1"/>
</dbReference>
<dbReference type="CDD" id="cd00038">
    <property type="entry name" value="CAP_ED"/>
    <property type="match status" value="1"/>
</dbReference>
<evidence type="ECO:0000256" key="13">
    <source>
        <dbReference type="ARBA" id="ARBA00023303"/>
    </source>
</evidence>
<feature type="region of interest" description="Disordered" evidence="15">
    <location>
        <begin position="584"/>
        <end position="616"/>
    </location>
</feature>
<comment type="catalytic activity">
    <reaction evidence="14">
        <text>K(+)(in) = K(+)(out)</text>
        <dbReference type="Rhea" id="RHEA:29463"/>
        <dbReference type="ChEBI" id="CHEBI:29103"/>
    </reaction>
</comment>
<evidence type="ECO:0000256" key="9">
    <source>
        <dbReference type="ARBA" id="ARBA00022989"/>
    </source>
</evidence>
<dbReference type="FunFam" id="2.60.120.10:FF:000097">
    <property type="entry name" value="Eag-like K[+] channel, isoform B"/>
    <property type="match status" value="1"/>
</dbReference>
<keyword evidence="3" id="KW-1003">Cell membrane</keyword>
<evidence type="ECO:0000256" key="11">
    <source>
        <dbReference type="ARBA" id="ARBA00023136"/>
    </source>
</evidence>
<dbReference type="GO" id="GO:0005886">
    <property type="term" value="C:plasma membrane"/>
    <property type="evidence" value="ECO:0007669"/>
    <property type="project" value="UniProtKB-SubCell"/>
</dbReference>
<feature type="transmembrane region" description="Helical" evidence="16">
    <location>
        <begin position="249"/>
        <end position="273"/>
    </location>
</feature>
<keyword evidence="7" id="KW-0851">Voltage-gated channel</keyword>
<dbReference type="PRINTS" id="PR01463">
    <property type="entry name" value="EAGCHANLFMLY"/>
</dbReference>
<feature type="domain" description="Cyclic nucleotide-binding" evidence="17">
    <location>
        <begin position="351"/>
        <end position="415"/>
    </location>
</feature>
<accession>A0A9P0G5N5</accession>
<evidence type="ECO:0000256" key="5">
    <source>
        <dbReference type="ARBA" id="ARBA00022692"/>
    </source>
</evidence>
<dbReference type="InterPro" id="IPR050818">
    <property type="entry name" value="KCNH_animal-type"/>
</dbReference>
<evidence type="ECO:0000256" key="1">
    <source>
        <dbReference type="ARBA" id="ARBA00004651"/>
    </source>
</evidence>
<gene>
    <name evidence="18" type="ORF">PSYICH_LOCUS3912</name>
</gene>
<keyword evidence="4" id="KW-0633">Potassium transport</keyword>
<dbReference type="AlphaFoldDB" id="A0A9P0G5N5"/>
<evidence type="ECO:0000256" key="15">
    <source>
        <dbReference type="SAM" id="MobiDB-lite"/>
    </source>
</evidence>
<keyword evidence="19" id="KW-1185">Reference proteome</keyword>
<feature type="transmembrane region" description="Helical" evidence="16">
    <location>
        <begin position="37"/>
        <end position="56"/>
    </location>
</feature>
<evidence type="ECO:0000256" key="3">
    <source>
        <dbReference type="ARBA" id="ARBA00022475"/>
    </source>
</evidence>
<dbReference type="PROSITE" id="PS50042">
    <property type="entry name" value="CNMP_BINDING_3"/>
    <property type="match status" value="1"/>
</dbReference>
<reference evidence="18" key="1">
    <citation type="submission" date="2022-01" db="EMBL/GenBank/DDBJ databases">
        <authorList>
            <person name="King R."/>
        </authorList>
    </citation>
    <scope>NUCLEOTIDE SEQUENCE</scope>
</reference>
<dbReference type="Gene3D" id="1.10.287.70">
    <property type="match status" value="1"/>
</dbReference>
<protein>
    <recommendedName>
        <fullName evidence="17">Cyclic nucleotide-binding domain-containing protein</fullName>
    </recommendedName>
</protein>
<dbReference type="InterPro" id="IPR014710">
    <property type="entry name" value="RmlC-like_jellyroll"/>
</dbReference>
<dbReference type="Pfam" id="PF00520">
    <property type="entry name" value="Ion_trans"/>
    <property type="match status" value="1"/>
</dbReference>
<name>A0A9P0G5N5_9CUCU</name>
<dbReference type="InterPro" id="IPR003938">
    <property type="entry name" value="K_chnl_volt-dep_EAG/ELK/ERG"/>
</dbReference>
<keyword evidence="6" id="KW-0631">Potassium channel</keyword>
<keyword evidence="9 16" id="KW-1133">Transmembrane helix</keyword>